<protein>
    <submittedName>
        <fullName evidence="7">Beta-glucosidase</fullName>
    </submittedName>
</protein>
<dbReference type="InterPro" id="IPR026891">
    <property type="entry name" value="Fn3-like"/>
</dbReference>
<dbReference type="SMART" id="SM01217">
    <property type="entry name" value="Fn3_like"/>
    <property type="match status" value="1"/>
</dbReference>
<evidence type="ECO:0000256" key="3">
    <source>
        <dbReference type="ARBA" id="ARBA00023277"/>
    </source>
</evidence>
<dbReference type="GO" id="GO:0005975">
    <property type="term" value="P:carbohydrate metabolic process"/>
    <property type="evidence" value="ECO:0007669"/>
    <property type="project" value="InterPro"/>
</dbReference>
<sequence>MRRRPYRRRRRRSASGHDRAMEDQLTVPEACRLLGGASTWRTHPVERIGLPAIKMSDGPNGVRGDGLGTRQTPGVVIPAGIAVGATWDPDLVGELGDLLGTESIRKGAHVLLAPTVNLQRTPIGGRVFECMSEDPELTARLCVPYIRGVQAHDVAVTVKHFVVNDTEVDRMTVDVDADERVLRELYLRPFESAVREAGAWGVMSAYNQLHGEHCAANRWLLTEVLREEWGFDGFVVSDWFGSHDTVPSALAGLNVAMPGPQTIFGERLQAAVEAGDVPAERVLDLAADVLHLADRVHARELSSEREERTVDEPAERALCRRAAAAAMVLVRNDGTLPLDDDARVAVVGPNAADTRIMGGGSASLQPLVRRSILDAVTERFRHVVHETGVRIDRMPPPMTDRVLRTPDGRPGLLVTFRNGQDESTEPVTTEVAASSMLRFFGSAPVGVDPERFHVALEGELVPEVDGPHEISATLTGAGEVVVGDTVVLDDPTRSLPRGEMFFGQGAVEQRAVVDLRAGVPVRVRATSTGRGGFNALRIGLRPPEPADALERAVAAAADADVAVVVVGTNDEWETEGEDRTTIALPGRQDELVQRVAAANPRTVVVVNAGAPVAMPWIDDVAAVVIGWFGGQGMADAVADVLSGDVDPGGRSPITFPRRLEDTPAWPHYQPVDGIQRYGEGLRMGYRGFAASGTDPLVPFGHGLSYGTAEWGDASVASSFGHGSTDGDVEVVVEVPVRSVGDRAATVVVQGYLTAPDAPVERPARWLVAWDKLVVEPGGASVARLRLGVEAFRRWDGARGGWVVDPGRYELVVASSSAPGAEHQRVAIDVPG</sequence>
<keyword evidence="3" id="KW-0119">Carbohydrate metabolism</keyword>
<gene>
    <name evidence="7" type="ORF">GH723_17355</name>
</gene>
<accession>A0A5Q2RQ80</accession>
<feature type="compositionally biased region" description="Basic residues" evidence="5">
    <location>
        <begin position="1"/>
        <end position="14"/>
    </location>
</feature>
<evidence type="ECO:0000256" key="4">
    <source>
        <dbReference type="RuleBase" id="RU361161"/>
    </source>
</evidence>
<evidence type="ECO:0000256" key="5">
    <source>
        <dbReference type="SAM" id="MobiDB-lite"/>
    </source>
</evidence>
<dbReference type="EMBL" id="CP045851">
    <property type="protein sequence ID" value="QGG96721.1"/>
    <property type="molecule type" value="Genomic_DNA"/>
</dbReference>
<dbReference type="KEGG" id="atq:GH723_17355"/>
<name>A0A5Q2RQ80_9ACTN</name>
<proteinExistence type="inferred from homology"/>
<dbReference type="Proteomes" id="UP000334019">
    <property type="component" value="Chromosome"/>
</dbReference>
<evidence type="ECO:0000313" key="7">
    <source>
        <dbReference type="EMBL" id="QGG96721.1"/>
    </source>
</evidence>
<dbReference type="InterPro" id="IPR017853">
    <property type="entry name" value="GH"/>
</dbReference>
<dbReference type="Gene3D" id="2.60.40.10">
    <property type="entry name" value="Immunoglobulins"/>
    <property type="match status" value="1"/>
</dbReference>
<dbReference type="InterPro" id="IPR037524">
    <property type="entry name" value="PA14/GLEYA"/>
</dbReference>
<dbReference type="Gene3D" id="3.40.50.1700">
    <property type="entry name" value="Glycoside hydrolase family 3 C-terminal domain"/>
    <property type="match status" value="1"/>
</dbReference>
<evidence type="ECO:0000256" key="2">
    <source>
        <dbReference type="ARBA" id="ARBA00022801"/>
    </source>
</evidence>
<dbReference type="PANTHER" id="PTHR42715">
    <property type="entry name" value="BETA-GLUCOSIDASE"/>
    <property type="match status" value="1"/>
</dbReference>
<dbReference type="Pfam" id="PF00933">
    <property type="entry name" value="Glyco_hydro_3"/>
    <property type="match status" value="1"/>
</dbReference>
<evidence type="ECO:0000259" key="6">
    <source>
        <dbReference type="PROSITE" id="PS51820"/>
    </source>
</evidence>
<reference evidence="7 8" key="1">
    <citation type="submission" date="2019-11" db="EMBL/GenBank/DDBJ databases">
        <authorList>
            <person name="He Y."/>
        </authorList>
    </citation>
    <scope>NUCLEOTIDE SEQUENCE [LARGE SCALE GENOMIC DNA]</scope>
    <source>
        <strain evidence="7 8">SCSIO 58843</strain>
    </source>
</reference>
<dbReference type="Pfam" id="PF14310">
    <property type="entry name" value="Fn3-like"/>
    <property type="match status" value="1"/>
</dbReference>
<dbReference type="Pfam" id="PF01915">
    <property type="entry name" value="Glyco_hydro_3_C"/>
    <property type="match status" value="1"/>
</dbReference>
<dbReference type="PROSITE" id="PS00775">
    <property type="entry name" value="GLYCOSYL_HYDROL_F3"/>
    <property type="match status" value="1"/>
</dbReference>
<dbReference type="InterPro" id="IPR036962">
    <property type="entry name" value="Glyco_hydro_3_N_sf"/>
</dbReference>
<keyword evidence="2 4" id="KW-0378">Hydrolase</keyword>
<dbReference type="InterPro" id="IPR013783">
    <property type="entry name" value="Ig-like_fold"/>
</dbReference>
<dbReference type="SUPFAM" id="SSF51445">
    <property type="entry name" value="(Trans)glycosidases"/>
    <property type="match status" value="1"/>
</dbReference>
<feature type="region of interest" description="Disordered" evidence="5">
    <location>
        <begin position="1"/>
        <end position="22"/>
    </location>
</feature>
<organism evidence="7 8">
    <name type="scientific">Actinomarinicola tropica</name>
    <dbReference type="NCBI Taxonomy" id="2789776"/>
    <lineage>
        <taxon>Bacteria</taxon>
        <taxon>Bacillati</taxon>
        <taxon>Actinomycetota</taxon>
        <taxon>Acidimicrobiia</taxon>
        <taxon>Acidimicrobiales</taxon>
        <taxon>Iamiaceae</taxon>
        <taxon>Actinomarinicola</taxon>
    </lineage>
</organism>
<dbReference type="AlphaFoldDB" id="A0A5Q2RQ80"/>
<dbReference type="GO" id="GO:0004553">
    <property type="term" value="F:hydrolase activity, hydrolyzing O-glycosyl compounds"/>
    <property type="evidence" value="ECO:0007669"/>
    <property type="project" value="InterPro"/>
</dbReference>
<dbReference type="PROSITE" id="PS51820">
    <property type="entry name" value="PA14"/>
    <property type="match status" value="1"/>
</dbReference>
<feature type="domain" description="PA14" evidence="6">
    <location>
        <begin position="407"/>
        <end position="556"/>
    </location>
</feature>
<dbReference type="Gene3D" id="3.20.20.300">
    <property type="entry name" value="Glycoside hydrolase, family 3, N-terminal domain"/>
    <property type="match status" value="1"/>
</dbReference>
<dbReference type="PANTHER" id="PTHR42715:SF10">
    <property type="entry name" value="BETA-GLUCOSIDASE"/>
    <property type="match status" value="1"/>
</dbReference>
<evidence type="ECO:0000256" key="1">
    <source>
        <dbReference type="ARBA" id="ARBA00005336"/>
    </source>
</evidence>
<dbReference type="InterPro" id="IPR001764">
    <property type="entry name" value="Glyco_hydro_3_N"/>
</dbReference>
<dbReference type="InterPro" id="IPR019800">
    <property type="entry name" value="Glyco_hydro_3_AS"/>
</dbReference>
<dbReference type="InterPro" id="IPR050288">
    <property type="entry name" value="Cellulose_deg_GH3"/>
</dbReference>
<dbReference type="InterPro" id="IPR002772">
    <property type="entry name" value="Glyco_hydro_3_C"/>
</dbReference>
<keyword evidence="8" id="KW-1185">Reference proteome</keyword>
<keyword evidence="4" id="KW-0326">Glycosidase</keyword>
<dbReference type="SUPFAM" id="SSF52279">
    <property type="entry name" value="Beta-D-glucan exohydrolase, C-terminal domain"/>
    <property type="match status" value="1"/>
</dbReference>
<dbReference type="PRINTS" id="PR00133">
    <property type="entry name" value="GLHYDRLASE3"/>
</dbReference>
<comment type="similarity">
    <text evidence="1 4">Belongs to the glycosyl hydrolase 3 family.</text>
</comment>
<dbReference type="Gene3D" id="2.60.120.260">
    <property type="entry name" value="Galactose-binding domain-like"/>
    <property type="match status" value="1"/>
</dbReference>
<dbReference type="InterPro" id="IPR036881">
    <property type="entry name" value="Glyco_hydro_3_C_sf"/>
</dbReference>
<evidence type="ECO:0000313" key="8">
    <source>
        <dbReference type="Proteomes" id="UP000334019"/>
    </source>
</evidence>